<reference evidence="1" key="2">
    <citation type="journal article" date="2023" name="Microbiol Resour">
        <title>Decontamination and Annotation of the Draft Genome Sequence of the Oomycete Lagenidium giganteum ARSEF 373.</title>
        <authorList>
            <person name="Morgan W.R."/>
            <person name="Tartar A."/>
        </authorList>
    </citation>
    <scope>NUCLEOTIDE SEQUENCE</scope>
    <source>
        <strain evidence="1">ARSEF 373</strain>
    </source>
</reference>
<sequence>MRCICHSIRASCAYSSRPEETLSSTRSAGCCRLKNIGCSLHITHWCSGHLRYRRLGLCKPLSSSISYGK</sequence>
<reference evidence="1" key="1">
    <citation type="submission" date="2022-11" db="EMBL/GenBank/DDBJ databases">
        <authorList>
            <person name="Morgan W.R."/>
            <person name="Tartar A."/>
        </authorList>
    </citation>
    <scope>NUCLEOTIDE SEQUENCE</scope>
    <source>
        <strain evidence="1">ARSEF 373</strain>
    </source>
</reference>
<evidence type="ECO:0000313" key="1">
    <source>
        <dbReference type="EMBL" id="DBA00405.1"/>
    </source>
</evidence>
<dbReference type="AlphaFoldDB" id="A0AAV2Z3R1"/>
<dbReference type="EMBL" id="DAKRPA010000064">
    <property type="protein sequence ID" value="DBA00405.1"/>
    <property type="molecule type" value="Genomic_DNA"/>
</dbReference>
<accession>A0AAV2Z3R1</accession>
<name>A0AAV2Z3R1_9STRA</name>
<protein>
    <submittedName>
        <fullName evidence="1">Uncharacterized protein</fullName>
    </submittedName>
</protein>
<gene>
    <name evidence="1" type="ORF">N0F65_012936</name>
</gene>
<keyword evidence="2" id="KW-1185">Reference proteome</keyword>
<dbReference type="Proteomes" id="UP001146120">
    <property type="component" value="Unassembled WGS sequence"/>
</dbReference>
<organism evidence="1 2">
    <name type="scientific">Lagenidium giganteum</name>
    <dbReference type="NCBI Taxonomy" id="4803"/>
    <lineage>
        <taxon>Eukaryota</taxon>
        <taxon>Sar</taxon>
        <taxon>Stramenopiles</taxon>
        <taxon>Oomycota</taxon>
        <taxon>Peronosporomycetes</taxon>
        <taxon>Pythiales</taxon>
        <taxon>Pythiaceae</taxon>
    </lineage>
</organism>
<comment type="caution">
    <text evidence="1">The sequence shown here is derived from an EMBL/GenBank/DDBJ whole genome shotgun (WGS) entry which is preliminary data.</text>
</comment>
<proteinExistence type="predicted"/>
<evidence type="ECO:0000313" key="2">
    <source>
        <dbReference type="Proteomes" id="UP001146120"/>
    </source>
</evidence>